<dbReference type="EMBL" id="CAQJ01000050">
    <property type="protein sequence ID" value="CCQ90869.1"/>
    <property type="molecule type" value="Genomic_DNA"/>
</dbReference>
<evidence type="ECO:0000256" key="2">
    <source>
        <dbReference type="ARBA" id="ARBA00022723"/>
    </source>
</evidence>
<keyword evidence="3 4" id="KW-0408">Iron</keyword>
<comment type="caution">
    <text evidence="6">The sequence shown here is derived from an EMBL/GenBank/DDBJ whole genome shotgun (WGS) entry which is preliminary data.</text>
</comment>
<dbReference type="HOGENOM" id="CLU_101159_2_1_0"/>
<dbReference type="GO" id="GO:0009055">
    <property type="term" value="F:electron transfer activity"/>
    <property type="evidence" value="ECO:0007669"/>
    <property type="project" value="InterPro"/>
</dbReference>
<dbReference type="SUPFAM" id="SSF46626">
    <property type="entry name" value="Cytochrome c"/>
    <property type="match status" value="1"/>
</dbReference>
<dbReference type="InParanoid" id="M1Z025"/>
<accession>M1Z025</accession>
<keyword evidence="7" id="KW-1185">Reference proteome</keyword>
<dbReference type="AlphaFoldDB" id="M1Z025"/>
<protein>
    <submittedName>
        <fullName evidence="6">Putative Cytochrome c</fullName>
    </submittedName>
</protein>
<name>M1Z025_NITG3</name>
<organism evidence="6 7">
    <name type="scientific">Nitrospina gracilis (strain 3/211)</name>
    <dbReference type="NCBI Taxonomy" id="1266370"/>
    <lineage>
        <taxon>Bacteria</taxon>
        <taxon>Pseudomonadati</taxon>
        <taxon>Nitrospinota/Tectimicrobiota group</taxon>
        <taxon>Nitrospinota</taxon>
        <taxon>Nitrospinia</taxon>
        <taxon>Nitrospinales</taxon>
        <taxon>Nitrospinaceae</taxon>
        <taxon>Nitrospina</taxon>
    </lineage>
</organism>
<evidence type="ECO:0000313" key="7">
    <source>
        <dbReference type="Proteomes" id="UP000011704"/>
    </source>
</evidence>
<reference evidence="6 7" key="1">
    <citation type="journal article" date="2013" name="Front. Microbiol.">
        <title>The genome of Nitrospina gracilis illuminates the metabolism and evolution of the major marine nitrite oxidizer.</title>
        <authorList>
            <person name="Luecker S."/>
            <person name="Nowka B."/>
            <person name="Rattei T."/>
            <person name="Spieck E."/>
            <person name="and Daims H."/>
        </authorList>
    </citation>
    <scope>NUCLEOTIDE SEQUENCE [LARGE SCALE GENOMIC DNA]</scope>
    <source>
        <strain evidence="6 7">3/211</strain>
    </source>
</reference>
<dbReference type="GO" id="GO:0046872">
    <property type="term" value="F:metal ion binding"/>
    <property type="evidence" value="ECO:0007669"/>
    <property type="project" value="UniProtKB-KW"/>
</dbReference>
<dbReference type="Gene3D" id="1.10.760.10">
    <property type="entry name" value="Cytochrome c-like domain"/>
    <property type="match status" value="1"/>
</dbReference>
<sequence length="159" mass="17581">MKRNGMLTVLVIGSLLVLGRGDLSAEDLVETGICPQIRNTLSAPGEFLKRKNPLRKEPRHLKRGKVLALIKAKPLACKQCHGMKGNGMGAMAPNMDPKPRNFTCKMTMGTIPDGQLFWIIKNGSKGTSMPAYSHLSDERIWQIIHYIRSLSSEKNGVPE</sequence>
<dbReference type="GO" id="GO:0020037">
    <property type="term" value="F:heme binding"/>
    <property type="evidence" value="ECO:0007669"/>
    <property type="project" value="InterPro"/>
</dbReference>
<gene>
    <name evidence="6" type="ORF">NITGR_450004</name>
</gene>
<evidence type="ECO:0000313" key="6">
    <source>
        <dbReference type="EMBL" id="CCQ90869.1"/>
    </source>
</evidence>
<keyword evidence="2 4" id="KW-0479">Metal-binding</keyword>
<keyword evidence="1 4" id="KW-0349">Heme</keyword>
<dbReference type="InterPro" id="IPR036909">
    <property type="entry name" value="Cyt_c-like_dom_sf"/>
</dbReference>
<evidence type="ECO:0000259" key="5">
    <source>
        <dbReference type="PROSITE" id="PS51007"/>
    </source>
</evidence>
<dbReference type="Proteomes" id="UP000011704">
    <property type="component" value="Unassembled WGS sequence"/>
</dbReference>
<dbReference type="Pfam" id="PF13442">
    <property type="entry name" value="Cytochrome_CBB3"/>
    <property type="match status" value="1"/>
</dbReference>
<evidence type="ECO:0000256" key="4">
    <source>
        <dbReference type="PROSITE-ProRule" id="PRU00433"/>
    </source>
</evidence>
<dbReference type="InterPro" id="IPR009056">
    <property type="entry name" value="Cyt_c-like_dom"/>
</dbReference>
<evidence type="ECO:0000256" key="3">
    <source>
        <dbReference type="ARBA" id="ARBA00023004"/>
    </source>
</evidence>
<dbReference type="PROSITE" id="PS51007">
    <property type="entry name" value="CYTC"/>
    <property type="match status" value="1"/>
</dbReference>
<evidence type="ECO:0000256" key="1">
    <source>
        <dbReference type="ARBA" id="ARBA00022617"/>
    </source>
</evidence>
<proteinExistence type="predicted"/>
<dbReference type="STRING" id="1266370.NITGR_450004"/>
<feature type="domain" description="Cytochrome c" evidence="5">
    <location>
        <begin position="59"/>
        <end position="151"/>
    </location>
</feature>